<sequence>MDLMLFKNQSSYIFFFVSSFFPFFFSRYEETNKYFSGNSVKNSIHSAAGSRLLQLLA</sequence>
<keyword evidence="1" id="KW-1133">Transmembrane helix</keyword>
<evidence type="ECO:0000256" key="1">
    <source>
        <dbReference type="SAM" id="Phobius"/>
    </source>
</evidence>
<keyword evidence="1" id="KW-0472">Membrane</keyword>
<keyword evidence="3" id="KW-1185">Reference proteome</keyword>
<dbReference type="Proteomes" id="UP000031982">
    <property type="component" value="Unassembled WGS sequence"/>
</dbReference>
<gene>
    <name evidence="2" type="ORF">SD77_1503</name>
</gene>
<keyword evidence="1" id="KW-0812">Transmembrane</keyword>
<accession>A0ABR5ARZ9</accession>
<feature type="transmembrane region" description="Helical" evidence="1">
    <location>
        <begin position="12"/>
        <end position="28"/>
    </location>
</feature>
<evidence type="ECO:0000313" key="3">
    <source>
        <dbReference type="Proteomes" id="UP000031982"/>
    </source>
</evidence>
<organism evidence="2 3">
    <name type="scientific">Bacillus badius</name>
    <dbReference type="NCBI Taxonomy" id="1455"/>
    <lineage>
        <taxon>Bacteria</taxon>
        <taxon>Bacillati</taxon>
        <taxon>Bacillota</taxon>
        <taxon>Bacilli</taxon>
        <taxon>Bacillales</taxon>
        <taxon>Bacillaceae</taxon>
        <taxon>Pseudobacillus</taxon>
    </lineage>
</organism>
<proteinExistence type="predicted"/>
<dbReference type="EMBL" id="JXLP01000014">
    <property type="protein sequence ID" value="KIL77517.1"/>
    <property type="molecule type" value="Genomic_DNA"/>
</dbReference>
<reference evidence="2 3" key="1">
    <citation type="submission" date="2015-01" db="EMBL/GenBank/DDBJ databases">
        <title>Genome Assembly of Bacillus badius MTCC 1458.</title>
        <authorList>
            <person name="Verma A."/>
            <person name="Khatri I."/>
            <person name="Mual P."/>
            <person name="Subramanian S."/>
            <person name="Krishnamurthi S."/>
        </authorList>
    </citation>
    <scope>NUCLEOTIDE SEQUENCE [LARGE SCALE GENOMIC DNA]</scope>
    <source>
        <strain evidence="2 3">MTCC 1458</strain>
    </source>
</reference>
<evidence type="ECO:0000313" key="2">
    <source>
        <dbReference type="EMBL" id="KIL77517.1"/>
    </source>
</evidence>
<protein>
    <submittedName>
        <fullName evidence="2">Uncharacterized protein</fullName>
    </submittedName>
</protein>
<name>A0ABR5ARZ9_BACBA</name>
<comment type="caution">
    <text evidence="2">The sequence shown here is derived from an EMBL/GenBank/DDBJ whole genome shotgun (WGS) entry which is preliminary data.</text>
</comment>